<name>A0AAN9XW48_PSOTE</name>
<reference evidence="1 2" key="1">
    <citation type="submission" date="2024-01" db="EMBL/GenBank/DDBJ databases">
        <title>The genomes of 5 underutilized Papilionoideae crops provide insights into root nodulation and disease resistanc.</title>
        <authorList>
            <person name="Jiang F."/>
        </authorList>
    </citation>
    <scope>NUCLEOTIDE SEQUENCE [LARGE SCALE GENOMIC DNA]</scope>
    <source>
        <strain evidence="1">DUOXIRENSHENG_FW03</strain>
        <tissue evidence="1">Leaves</tissue>
    </source>
</reference>
<dbReference type="GO" id="GO:0030026">
    <property type="term" value="P:intracellular manganese ion homeostasis"/>
    <property type="evidence" value="ECO:0007669"/>
    <property type="project" value="TreeGrafter"/>
</dbReference>
<comment type="caution">
    <text evidence="1">The sequence shown here is derived from an EMBL/GenBank/DDBJ whole genome shotgun (WGS) entry which is preliminary data.</text>
</comment>
<dbReference type="PANTHER" id="PTHR12064">
    <property type="entry name" value="METAL TRANSPORTER CNNM"/>
    <property type="match status" value="1"/>
</dbReference>
<dbReference type="InterPro" id="IPR046342">
    <property type="entry name" value="CBS_dom_sf"/>
</dbReference>
<gene>
    <name evidence="1" type="ORF">VNO78_03666</name>
</gene>
<dbReference type="Gene3D" id="3.10.580.10">
    <property type="entry name" value="CBS-domain"/>
    <property type="match status" value="1"/>
</dbReference>
<dbReference type="AlphaFoldDB" id="A0AAN9XW48"/>
<proteinExistence type="predicted"/>
<dbReference type="InterPro" id="IPR045095">
    <property type="entry name" value="ACDP"/>
</dbReference>
<dbReference type="GO" id="GO:0005737">
    <property type="term" value="C:cytoplasm"/>
    <property type="evidence" value="ECO:0007669"/>
    <property type="project" value="TreeGrafter"/>
</dbReference>
<evidence type="ECO:0000313" key="1">
    <source>
        <dbReference type="EMBL" id="KAK7412216.1"/>
    </source>
</evidence>
<dbReference type="GO" id="GO:0010960">
    <property type="term" value="P:magnesium ion homeostasis"/>
    <property type="evidence" value="ECO:0007669"/>
    <property type="project" value="InterPro"/>
</dbReference>
<organism evidence="1 2">
    <name type="scientific">Psophocarpus tetragonolobus</name>
    <name type="common">Winged bean</name>
    <name type="synonym">Dolichos tetragonolobus</name>
    <dbReference type="NCBI Taxonomy" id="3891"/>
    <lineage>
        <taxon>Eukaryota</taxon>
        <taxon>Viridiplantae</taxon>
        <taxon>Streptophyta</taxon>
        <taxon>Embryophyta</taxon>
        <taxon>Tracheophyta</taxon>
        <taxon>Spermatophyta</taxon>
        <taxon>Magnoliopsida</taxon>
        <taxon>eudicotyledons</taxon>
        <taxon>Gunneridae</taxon>
        <taxon>Pentapetalae</taxon>
        <taxon>rosids</taxon>
        <taxon>fabids</taxon>
        <taxon>Fabales</taxon>
        <taxon>Fabaceae</taxon>
        <taxon>Papilionoideae</taxon>
        <taxon>50 kb inversion clade</taxon>
        <taxon>NPAAA clade</taxon>
        <taxon>indigoferoid/millettioid clade</taxon>
        <taxon>Phaseoleae</taxon>
        <taxon>Psophocarpus</taxon>
    </lineage>
</organism>
<accession>A0AAN9XW48</accession>
<dbReference type="PANTHER" id="PTHR12064:SF79">
    <property type="entry name" value="AND COBALT EFFLUX PROTEIN CORC, PUTATIVE-RELATED"/>
    <property type="match status" value="1"/>
</dbReference>
<keyword evidence="2" id="KW-1185">Reference proteome</keyword>
<sequence>MAMRFVSEIYDVLVSSKGMHPYFYYLFLLVGKGGELTHHETAIIAGALELAEKTASDSVTLLTETFCTDINSKLDSVTIKKVKNLLTIDPENEAPLKSVIIRRIPRLQKRCHFMDGILNEFQKGYSYMAVVAKHCDKTGPQPPTVMPMVICSKQANEDESSRQN</sequence>
<evidence type="ECO:0000313" key="2">
    <source>
        <dbReference type="Proteomes" id="UP001386955"/>
    </source>
</evidence>
<dbReference type="EMBL" id="JAYMYS010000001">
    <property type="protein sequence ID" value="KAK7412216.1"/>
    <property type="molecule type" value="Genomic_DNA"/>
</dbReference>
<protein>
    <submittedName>
        <fullName evidence="1">Uncharacterized protein</fullName>
    </submittedName>
</protein>
<dbReference type="Proteomes" id="UP001386955">
    <property type="component" value="Unassembled WGS sequence"/>
</dbReference>